<dbReference type="CDD" id="cd22160">
    <property type="entry name" value="F-box_AtFBL13-like"/>
    <property type="match status" value="1"/>
</dbReference>
<dbReference type="InterPro" id="IPR036047">
    <property type="entry name" value="F-box-like_dom_sf"/>
</dbReference>
<dbReference type="InterPro" id="IPR001810">
    <property type="entry name" value="F-box_dom"/>
</dbReference>
<evidence type="ECO:0000313" key="2">
    <source>
        <dbReference type="EMBL" id="CAL5062299.1"/>
    </source>
</evidence>
<evidence type="ECO:0000313" key="3">
    <source>
        <dbReference type="Proteomes" id="UP001497457"/>
    </source>
</evidence>
<proteinExistence type="predicted"/>
<dbReference type="SUPFAM" id="SSF81383">
    <property type="entry name" value="F-box domain"/>
    <property type="match status" value="1"/>
</dbReference>
<dbReference type="InterPro" id="IPR032675">
    <property type="entry name" value="LRR_dom_sf"/>
</dbReference>
<keyword evidence="3" id="KW-1185">Reference proteome</keyword>
<dbReference type="Gene3D" id="3.80.10.10">
    <property type="entry name" value="Ribonuclease Inhibitor"/>
    <property type="match status" value="1"/>
</dbReference>
<dbReference type="InterPro" id="IPR053781">
    <property type="entry name" value="F-box_AtFBL13-like"/>
</dbReference>
<evidence type="ECO:0000259" key="1">
    <source>
        <dbReference type="Pfam" id="PF00646"/>
    </source>
</evidence>
<name>A0ABC9ERW5_9POAL</name>
<organism evidence="2 3">
    <name type="scientific">Urochloa decumbens</name>
    <dbReference type="NCBI Taxonomy" id="240449"/>
    <lineage>
        <taxon>Eukaryota</taxon>
        <taxon>Viridiplantae</taxon>
        <taxon>Streptophyta</taxon>
        <taxon>Embryophyta</taxon>
        <taxon>Tracheophyta</taxon>
        <taxon>Spermatophyta</taxon>
        <taxon>Magnoliopsida</taxon>
        <taxon>Liliopsida</taxon>
        <taxon>Poales</taxon>
        <taxon>Poaceae</taxon>
        <taxon>PACMAD clade</taxon>
        <taxon>Panicoideae</taxon>
        <taxon>Panicodae</taxon>
        <taxon>Paniceae</taxon>
        <taxon>Melinidinae</taxon>
        <taxon>Urochloa</taxon>
    </lineage>
</organism>
<dbReference type="Proteomes" id="UP001497457">
    <property type="component" value="Chromosome 5rd"/>
</dbReference>
<feature type="domain" description="F-box" evidence="1">
    <location>
        <begin position="17"/>
        <end position="57"/>
    </location>
</feature>
<dbReference type="SUPFAM" id="SSF52047">
    <property type="entry name" value="RNI-like"/>
    <property type="match status" value="1"/>
</dbReference>
<reference evidence="3" key="1">
    <citation type="submission" date="2024-06" db="EMBL/GenBank/DDBJ databases">
        <authorList>
            <person name="Ryan C."/>
        </authorList>
    </citation>
    <scope>NUCLEOTIDE SEQUENCE [LARGE SCALE GENOMIC DNA]</scope>
</reference>
<gene>
    <name evidence="2" type="ORF">URODEC1_LOCUS98230</name>
</gene>
<dbReference type="AlphaFoldDB" id="A0ABC9ERW5"/>
<dbReference type="EMBL" id="OZ075115">
    <property type="protein sequence ID" value="CAL5062299.1"/>
    <property type="molecule type" value="Genomic_DNA"/>
</dbReference>
<accession>A0ABC9ERW5</accession>
<dbReference type="PANTHER" id="PTHR34709">
    <property type="entry name" value="OS10G0396666 PROTEIN"/>
    <property type="match status" value="1"/>
</dbReference>
<dbReference type="PANTHER" id="PTHR34709:SF72">
    <property type="entry name" value="OS07G0130000 PROTEIN"/>
    <property type="match status" value="1"/>
</dbReference>
<reference evidence="2 3" key="2">
    <citation type="submission" date="2024-10" db="EMBL/GenBank/DDBJ databases">
        <authorList>
            <person name="Ryan C."/>
        </authorList>
    </citation>
    <scope>NUCLEOTIDE SEQUENCE [LARGE SCALE GENOMIC DNA]</scope>
</reference>
<sequence length="494" mass="55171">MATDRGDDGEVDGRDHISGLPDHLLHSILLRLPGGTAADAARTSVLSRRWRRVWAHLPDLLFYYRGDESDDDGDAPPTSAASQCAASRVGAALAAHSAPSVRRLDISLPYDSSRHLTGGHVSSWLRFASRHVAGELRLAVPLCNVNNEGEDEDVILLPICERVTSIGFNLDGNTLGFRPPAAGTFRALATVRLHETSVDSRELEDMLSCRCPSLKKLELEWVSIALQDGATTVLSLHSGSLEWLQIVGIQFDGRLQVAAPKLRTFHGRIIPCELYMAAPMLAEFCWHDNNCDYNGYDPTRHRLAVAAGHRLRRLEIDASSSGLELMRRFKTVDELDLTVHVTQDIEEYARFLEDTNILASCEVLVVRFTKMEHTFTSAMLHLLKQCARVRKLVVQLSSNMDDYLCKLFSECPCRNLPENRKQIRNTVLGLLEEAEVMDHGEAHNTVELVRLLCKCTKIQKRVAITVSGSKQSEHIRMKVHSIVSPNTKVEIFVR</sequence>
<dbReference type="InterPro" id="IPR055312">
    <property type="entry name" value="FBL15-like"/>
</dbReference>
<protein>
    <recommendedName>
        <fullName evidence="1">F-box domain-containing protein</fullName>
    </recommendedName>
</protein>
<dbReference type="Pfam" id="PF00646">
    <property type="entry name" value="F-box"/>
    <property type="match status" value="1"/>
</dbReference>